<feature type="domain" description="WW" evidence="2">
    <location>
        <begin position="660"/>
        <end position="693"/>
    </location>
</feature>
<dbReference type="CDD" id="cd05127">
    <property type="entry name" value="RasGAP_IQGAP_like"/>
    <property type="match status" value="1"/>
</dbReference>
<dbReference type="InterPro" id="IPR000048">
    <property type="entry name" value="IQ_motif_EF-hand-BS"/>
</dbReference>
<dbReference type="CDD" id="cd00201">
    <property type="entry name" value="WW"/>
    <property type="match status" value="1"/>
</dbReference>
<dbReference type="SUPFAM" id="SSF47576">
    <property type="entry name" value="Calponin-homology domain, CH-domain"/>
    <property type="match status" value="1"/>
</dbReference>
<dbReference type="InterPro" id="IPR008936">
    <property type="entry name" value="Rho_GTPase_activation_prot"/>
</dbReference>
<dbReference type="Pfam" id="PF00307">
    <property type="entry name" value="CH"/>
    <property type="match status" value="1"/>
</dbReference>
<dbReference type="SMART" id="SM00033">
    <property type="entry name" value="CH"/>
    <property type="match status" value="1"/>
</dbReference>
<gene>
    <name evidence="4" type="ORF">OUZ56_004837</name>
</gene>
<dbReference type="PROSITE" id="PS50021">
    <property type="entry name" value="CH"/>
    <property type="match status" value="1"/>
</dbReference>
<dbReference type="SMART" id="SM00323">
    <property type="entry name" value="RasGAP"/>
    <property type="match status" value="1"/>
</dbReference>
<dbReference type="PROSITE" id="PS50020">
    <property type="entry name" value="WW_DOMAIN_2"/>
    <property type="match status" value="1"/>
</dbReference>
<evidence type="ECO:0000313" key="4">
    <source>
        <dbReference type="EMBL" id="KAK4003051.1"/>
    </source>
</evidence>
<feature type="domain" description="Ras-GAP" evidence="1">
    <location>
        <begin position="964"/>
        <end position="1196"/>
    </location>
</feature>
<evidence type="ECO:0000259" key="3">
    <source>
        <dbReference type="PROSITE" id="PS50021"/>
    </source>
</evidence>
<dbReference type="SMART" id="SM00456">
    <property type="entry name" value="WW"/>
    <property type="match status" value="1"/>
</dbReference>
<dbReference type="PROSITE" id="PS50096">
    <property type="entry name" value="IQ"/>
    <property type="match status" value="2"/>
</dbReference>
<dbReference type="SUPFAM" id="SSF48350">
    <property type="entry name" value="GTPase activation domain, GAP"/>
    <property type="match status" value="1"/>
</dbReference>
<organism evidence="4 5">
    <name type="scientific">Daphnia magna</name>
    <dbReference type="NCBI Taxonomy" id="35525"/>
    <lineage>
        <taxon>Eukaryota</taxon>
        <taxon>Metazoa</taxon>
        <taxon>Ecdysozoa</taxon>
        <taxon>Arthropoda</taxon>
        <taxon>Crustacea</taxon>
        <taxon>Branchiopoda</taxon>
        <taxon>Diplostraca</taxon>
        <taxon>Cladocera</taxon>
        <taxon>Anomopoda</taxon>
        <taxon>Daphniidae</taxon>
        <taxon>Daphnia</taxon>
    </lineage>
</organism>
<dbReference type="PANTHER" id="PTHR14149:SF14">
    <property type="entry name" value="CALPONIN-HOMOLOGY (CH) DOMAIN-CONTAINING PROTEIN"/>
    <property type="match status" value="1"/>
</dbReference>
<dbReference type="InterPro" id="IPR036872">
    <property type="entry name" value="CH_dom_sf"/>
</dbReference>
<accession>A0ABQ9YR05</accession>
<dbReference type="PANTHER" id="PTHR14149">
    <property type="entry name" value="RAS GTPASE-ACTIVATING PROTEIN WITH IQ MOTIF"/>
    <property type="match status" value="1"/>
</dbReference>
<dbReference type="PROSITE" id="PS50018">
    <property type="entry name" value="RAS_GTPASE_ACTIV_2"/>
    <property type="match status" value="1"/>
</dbReference>
<evidence type="ECO:0000259" key="2">
    <source>
        <dbReference type="PROSITE" id="PS50020"/>
    </source>
</evidence>
<dbReference type="Gene3D" id="1.20.5.190">
    <property type="match status" value="1"/>
</dbReference>
<dbReference type="Pfam" id="PF00616">
    <property type="entry name" value="RasGAP"/>
    <property type="match status" value="1"/>
</dbReference>
<evidence type="ECO:0000259" key="1">
    <source>
        <dbReference type="PROSITE" id="PS50018"/>
    </source>
</evidence>
<name>A0ABQ9YR05_9CRUS</name>
<dbReference type="Pfam" id="PF00612">
    <property type="entry name" value="IQ"/>
    <property type="match status" value="3"/>
</dbReference>
<proteinExistence type="predicted"/>
<sequence>MENSAMASDPDGIRVSADQMDEKRQEKIAYEYLCHLEETKTWIEMCIREPLPQSIDLEEALRNGVFLAKLAHRFQPQSVPLKKIYDIDQIRYREAGLTFRHTDNINHWLSAMSSLGLPAIFLPETTDLYDRKNMPRVIYSIHALSLYLYRLGKAPPMPSLYGKAQFSDEAVKLMSLELKRYGFPLPQFGKIGGILAGELPIDAAEHHAAIIAINKATEEGHCDLMIQAMGHPAAQLRDIDPSLADLYLQSLIDALDEKKQSSREQSLNSDFTADVYDELLTGSEIQYQIDSVNEFSALEKIAMSVESRDVVRMMTALAHPNLGIKRLNPDYCSAYLEALQSAICGDKGVELCDVQALINQVNHEKESLMERQRYVNAINISLEGSDPNRTLQILRQLLDTEPMSELVVLEFAAALYHEEMNNFRSITEEDLSFEMICGAIRTLTQVAQVTQAVDGRNVTELLFVLEEPMLSFDCINTSLTESYMAALTEIRRDKIRRGEFCTVLTHNEIQCCIIRVNEDVDRKDIVQVIQRAVDKGDAIQLAVLLGSTGLVDQDPVEEQAPLYLRLLKTLVEAKRRSHNSDASLSMGDIEEMLRRSRELATEAEEVCLVVTGLNNLRDPAGFVETFNSPYINLPNLSRSQFQSCTKQLGSRIRGIRMEQLPQTKAWVMHRLEQGIPVYLNVKTQQISWEKPRDYTESGLIGLREFEDLVMSVVQDDDIEALIIRLQACARGYLVRERIAFRLHHFHNNVSAVIKIQTWWRTVVQRQRYLQWQQRQREERQRQPQRRDLKFFAQFLGDIVLIQACWRRWLALRAYRAIKRGDMPLCTLRRFLHLLDIGQRDYDEEMQVQMLKSDVVQTIRRNKQLEKDLNTMDIKIGLLVKNQIALQEVVAHGHKLRKHVNKAAEQQERNLDSHHFTRPGIELLSLTKTGRHKLEAYQHLFYLLQTEPRYLSKLLFLQPQKMPETMILSLYNYGSNLREEYLLLKLFRCALEEEVRHKVDNLSDISTGNPLVIKLILQLSRQGHRVGQLRELLGPIVERILKENIFINLSPVEIYKLWINQLESASGEPCGMPYEIGAEDALKQPEVQRRLKTNIEFLKAATSLFLEQITYSIRNIPYGMLYVAKVLARALRNKFPLVPEKDVLKVIGNLVYYRYINPTIVSPDAFDIISVSPTQVLTTDQRRNLGNIAKMLQFAASKKGFAEESPHLMCLNPFIIECHEKFKAFFKGCIQVEEPEVEFGMDQYSEATLITKPTVCMSLQEVANIHQCLVEYEDVLAPQPEDPLHQILDDFGSGDQRNHPSIQYLLAGESKENVGTFQDLNEVAKTEIFLTLTNKFEMSISPQEEKNQKLFVATKQMLVSILRCCHGDSLKEIIIRPASIEEQAVYTQFCRQQMQSEQNSSRFVSRVVSNTDTTETVLNSLKMRVSRNLRKLEQVGLVASSDNYAVLVAALARDVVTLRTHRRARSQELDRLLSTKSLLDEKTKFHEEQVNSYQEYLETCLKNLTLGKNQKRILQHRAEGNHLQLANALKSRTMLHYSATKLHQKGILIDIEGLPHAHFKSTFFDISPAIESGVFDVTAKFMGVSVEKVQLNIQDLLQMQFEGVTVLNIFKKAKINVNLLIFLLNSKFYGKTLKKK</sequence>
<dbReference type="SUPFAM" id="SSF143885">
    <property type="entry name" value="RGC domain-like"/>
    <property type="match status" value="1"/>
</dbReference>
<dbReference type="SMART" id="SM00015">
    <property type="entry name" value="IQ"/>
    <property type="match status" value="3"/>
</dbReference>
<dbReference type="Gene3D" id="1.10.418.10">
    <property type="entry name" value="Calponin-like domain"/>
    <property type="match status" value="1"/>
</dbReference>
<dbReference type="InterPro" id="IPR001202">
    <property type="entry name" value="WW_dom"/>
</dbReference>
<comment type="caution">
    <text evidence="4">The sequence shown here is derived from an EMBL/GenBank/DDBJ whole genome shotgun (WGS) entry which is preliminary data.</text>
</comment>
<keyword evidence="5" id="KW-1185">Reference proteome</keyword>
<dbReference type="Proteomes" id="UP001234178">
    <property type="component" value="Unassembled WGS sequence"/>
</dbReference>
<dbReference type="Pfam" id="PF03836">
    <property type="entry name" value="RasGAP_C"/>
    <property type="match status" value="1"/>
</dbReference>
<evidence type="ECO:0000313" key="5">
    <source>
        <dbReference type="Proteomes" id="UP001234178"/>
    </source>
</evidence>
<dbReference type="InterPro" id="IPR001715">
    <property type="entry name" value="CH_dom"/>
</dbReference>
<protein>
    <recommendedName>
        <fullName evidence="6">Ras GTPase-activating-like protein IQGAP3</fullName>
    </recommendedName>
</protein>
<feature type="domain" description="Calponin-homology (CH)" evidence="3">
    <location>
        <begin position="33"/>
        <end position="148"/>
    </location>
</feature>
<reference evidence="4 5" key="1">
    <citation type="journal article" date="2023" name="Nucleic Acids Res.">
        <title>The hologenome of Daphnia magna reveals possible DNA methylation and microbiome-mediated evolution of the host genome.</title>
        <authorList>
            <person name="Chaturvedi A."/>
            <person name="Li X."/>
            <person name="Dhandapani V."/>
            <person name="Marshall H."/>
            <person name="Kissane S."/>
            <person name="Cuenca-Cambronero M."/>
            <person name="Asole G."/>
            <person name="Calvet F."/>
            <person name="Ruiz-Romero M."/>
            <person name="Marangio P."/>
            <person name="Guigo R."/>
            <person name="Rago D."/>
            <person name="Mirbahai L."/>
            <person name="Eastwood N."/>
            <person name="Colbourne J.K."/>
            <person name="Zhou J."/>
            <person name="Mallon E."/>
            <person name="Orsini L."/>
        </authorList>
    </citation>
    <scope>NUCLEOTIDE SEQUENCE [LARGE SCALE GENOMIC DNA]</scope>
    <source>
        <strain evidence="4">LRV0_1</strain>
    </source>
</reference>
<dbReference type="InterPro" id="IPR001936">
    <property type="entry name" value="RasGAP_dom"/>
</dbReference>
<dbReference type="Gene3D" id="1.10.506.10">
    <property type="entry name" value="GTPase Activation - p120gap, domain 1"/>
    <property type="match status" value="1"/>
</dbReference>
<dbReference type="InterPro" id="IPR000593">
    <property type="entry name" value="RasGAP_C"/>
</dbReference>
<dbReference type="EMBL" id="JAOYFB010000001">
    <property type="protein sequence ID" value="KAK4003051.1"/>
    <property type="molecule type" value="Genomic_DNA"/>
</dbReference>
<evidence type="ECO:0008006" key="6">
    <source>
        <dbReference type="Google" id="ProtNLM"/>
    </source>
</evidence>